<keyword evidence="2" id="KW-1133">Transmembrane helix</keyword>
<keyword evidence="4" id="KW-1185">Reference proteome</keyword>
<protein>
    <submittedName>
        <fullName evidence="3">Uncharacterized protein</fullName>
    </submittedName>
</protein>
<name>A0ABR2J262_9EUKA</name>
<feature type="region of interest" description="Disordered" evidence="1">
    <location>
        <begin position="1"/>
        <end position="29"/>
    </location>
</feature>
<evidence type="ECO:0000256" key="1">
    <source>
        <dbReference type="SAM" id="MobiDB-lite"/>
    </source>
</evidence>
<evidence type="ECO:0000256" key="2">
    <source>
        <dbReference type="SAM" id="Phobius"/>
    </source>
</evidence>
<dbReference type="Proteomes" id="UP001470230">
    <property type="component" value="Unassembled WGS sequence"/>
</dbReference>
<proteinExistence type="predicted"/>
<dbReference type="EMBL" id="JAPFFF010000013">
    <property type="protein sequence ID" value="KAK8871649.1"/>
    <property type="molecule type" value="Genomic_DNA"/>
</dbReference>
<evidence type="ECO:0000313" key="4">
    <source>
        <dbReference type="Proteomes" id="UP001470230"/>
    </source>
</evidence>
<feature type="transmembrane region" description="Helical" evidence="2">
    <location>
        <begin position="113"/>
        <end position="135"/>
    </location>
</feature>
<keyword evidence="2" id="KW-0812">Transmembrane</keyword>
<keyword evidence="2" id="KW-0472">Membrane</keyword>
<organism evidence="3 4">
    <name type="scientific">Tritrichomonas musculus</name>
    <dbReference type="NCBI Taxonomy" id="1915356"/>
    <lineage>
        <taxon>Eukaryota</taxon>
        <taxon>Metamonada</taxon>
        <taxon>Parabasalia</taxon>
        <taxon>Tritrichomonadida</taxon>
        <taxon>Tritrichomonadidae</taxon>
        <taxon>Tritrichomonas</taxon>
    </lineage>
</organism>
<evidence type="ECO:0000313" key="3">
    <source>
        <dbReference type="EMBL" id="KAK8871649.1"/>
    </source>
</evidence>
<accession>A0ABR2J262</accession>
<gene>
    <name evidence="3" type="ORF">M9Y10_007386</name>
</gene>
<sequence length="213" mass="23909">MPSSKFTSSIIFSPSSEFSESESFSPSDDFTSSNSFSPLFDFLPRSLHFTSSSAFSASAAVRNATDPFTQSSPFSPSFTFRPNATKYPDGLDDYKRANVFGRGEEKKATAAEIGATAGFSFVFIIVAVVLMLLYLRNKKKHLKGHSNELDDAFLVDDQSSSDSYSYSYYTYSYWYSYNSRSSSFDDYSRRDPFEYSSDVSYSDFEGTYISLSD</sequence>
<comment type="caution">
    <text evidence="3">The sequence shown here is derived from an EMBL/GenBank/DDBJ whole genome shotgun (WGS) entry which is preliminary data.</text>
</comment>
<reference evidence="3 4" key="1">
    <citation type="submission" date="2024-04" db="EMBL/GenBank/DDBJ databases">
        <title>Tritrichomonas musculus Genome.</title>
        <authorList>
            <person name="Alves-Ferreira E."/>
            <person name="Grigg M."/>
            <person name="Lorenzi H."/>
            <person name="Galac M."/>
        </authorList>
    </citation>
    <scope>NUCLEOTIDE SEQUENCE [LARGE SCALE GENOMIC DNA]</scope>
    <source>
        <strain evidence="3 4">EAF2021</strain>
    </source>
</reference>